<dbReference type="EMBL" id="UINC01000937">
    <property type="protein sequence ID" value="SUZ64535.1"/>
    <property type="molecule type" value="Genomic_DNA"/>
</dbReference>
<dbReference type="PANTHER" id="PTHR42852:SF13">
    <property type="entry name" value="PROTEIN DIPZ"/>
    <property type="match status" value="1"/>
</dbReference>
<dbReference type="SUPFAM" id="SSF52833">
    <property type="entry name" value="Thioredoxin-like"/>
    <property type="match status" value="1"/>
</dbReference>
<reference evidence="2" key="1">
    <citation type="submission" date="2018-05" db="EMBL/GenBank/DDBJ databases">
        <authorList>
            <person name="Lanie J.A."/>
            <person name="Ng W.-L."/>
            <person name="Kazmierczak K.M."/>
            <person name="Andrzejewski T.M."/>
            <person name="Davidsen T.M."/>
            <person name="Wayne K.J."/>
            <person name="Tettelin H."/>
            <person name="Glass J.I."/>
            <person name="Rusch D."/>
            <person name="Podicherti R."/>
            <person name="Tsui H.-C.T."/>
            <person name="Winkler M.E."/>
        </authorList>
    </citation>
    <scope>NUCLEOTIDE SEQUENCE</scope>
</reference>
<dbReference type="Pfam" id="PF00578">
    <property type="entry name" value="AhpC-TSA"/>
    <property type="match status" value="1"/>
</dbReference>
<dbReference type="InterPro" id="IPR036249">
    <property type="entry name" value="Thioredoxin-like_sf"/>
</dbReference>
<sequence length="559" mass="58864">VVHLTLHPRDLIMLSPGDSAPDFSLPGLDGTDWGLTAAAGDPLLVAFIETDCPTCRLTIPYLKRLAEALGPNGDRVVAVSQDGGEETKELVEAYDVSFPVLLDVDLDVSRSYDPPSVPALFLVGRGGRIELSEVGFHKGDLNSAAEKMLSSLGLPVLTVAGPDDGAPAMKPGCTSRHLESAVPVSSGEVTVEATTEPSPEPIDLRPERAPAASRVTLADDEGPYEYCMSAGFSPFLPVVPPTVERVDTFLAAIPHPPDRVVGLVPPCYGPATIEKIVANAVMAGCKPEYMEVLIPVIKAACDERFNLHGVQATTHSATPLIILSGSAAARLGFASGAGVFGCVARANSSVGRALQLVMANLGGALPGEIDMSALGNPGRFSYCVAENHEESPWEPLHVELGFGQDESTVTLFAAGGLTEVSEHTARTGAGVLRTIAATLSTVWSWRRCGRVDAVVVLCPEHAATLSSDGFAKSDVRDFLFENTGVPLRAFDHEGTEGTQARDSYEEVLIDGEPHYRKFKDPSQIGIIVAGGTAGKFSAVMGGWLTGAEGSQIVTYPVKW</sequence>
<dbReference type="PROSITE" id="PS51352">
    <property type="entry name" value="THIOREDOXIN_2"/>
    <property type="match status" value="1"/>
</dbReference>
<dbReference type="AlphaFoldDB" id="A0A381PC23"/>
<accession>A0A381PC23</accession>
<dbReference type="InterPro" id="IPR050553">
    <property type="entry name" value="Thioredoxin_ResA/DsbE_sf"/>
</dbReference>
<feature type="domain" description="Thioredoxin" evidence="1">
    <location>
        <begin position="14"/>
        <end position="150"/>
    </location>
</feature>
<name>A0A381PC23_9ZZZZ</name>
<protein>
    <recommendedName>
        <fullName evidence="1">Thioredoxin domain-containing protein</fullName>
    </recommendedName>
</protein>
<dbReference type="GO" id="GO:0016209">
    <property type="term" value="F:antioxidant activity"/>
    <property type="evidence" value="ECO:0007669"/>
    <property type="project" value="InterPro"/>
</dbReference>
<dbReference type="InterPro" id="IPR000866">
    <property type="entry name" value="AhpC/TSA"/>
</dbReference>
<dbReference type="CDD" id="cd02966">
    <property type="entry name" value="TlpA_like_family"/>
    <property type="match status" value="1"/>
</dbReference>
<evidence type="ECO:0000313" key="2">
    <source>
        <dbReference type="EMBL" id="SUZ64535.1"/>
    </source>
</evidence>
<dbReference type="PANTHER" id="PTHR42852">
    <property type="entry name" value="THIOL:DISULFIDE INTERCHANGE PROTEIN DSBE"/>
    <property type="match status" value="1"/>
</dbReference>
<proteinExistence type="predicted"/>
<dbReference type="GO" id="GO:0016491">
    <property type="term" value="F:oxidoreductase activity"/>
    <property type="evidence" value="ECO:0007669"/>
    <property type="project" value="InterPro"/>
</dbReference>
<feature type="non-terminal residue" evidence="2">
    <location>
        <position position="1"/>
    </location>
</feature>
<evidence type="ECO:0000259" key="1">
    <source>
        <dbReference type="PROSITE" id="PS51352"/>
    </source>
</evidence>
<dbReference type="Gene3D" id="3.40.30.10">
    <property type="entry name" value="Glutaredoxin"/>
    <property type="match status" value="1"/>
</dbReference>
<dbReference type="InterPro" id="IPR013766">
    <property type="entry name" value="Thioredoxin_domain"/>
</dbReference>
<gene>
    <name evidence="2" type="ORF">METZ01_LOCUS17389</name>
</gene>
<organism evidence="2">
    <name type="scientific">marine metagenome</name>
    <dbReference type="NCBI Taxonomy" id="408172"/>
    <lineage>
        <taxon>unclassified sequences</taxon>
        <taxon>metagenomes</taxon>
        <taxon>ecological metagenomes</taxon>
    </lineage>
</organism>